<protein>
    <submittedName>
        <fullName evidence="12">Toll-like receptor 6</fullName>
    </submittedName>
</protein>
<evidence type="ECO:0000313" key="12">
    <source>
        <dbReference type="EMBL" id="PFX24336.1"/>
    </source>
</evidence>
<dbReference type="InterPro" id="IPR003598">
    <property type="entry name" value="Ig_sub2"/>
</dbReference>
<gene>
    <name evidence="12" type="primary">TLR6</name>
    <name evidence="12" type="ORF">AWC38_SpisGene11068</name>
</gene>
<keyword evidence="13" id="KW-1185">Reference proteome</keyword>
<dbReference type="PANTHER" id="PTHR24365:SF530">
    <property type="entry name" value="MSTPROX-RELATED"/>
    <property type="match status" value="1"/>
</dbReference>
<keyword evidence="4" id="KW-0732">Signal</keyword>
<dbReference type="AlphaFoldDB" id="A0A2B4S4K8"/>
<dbReference type="SUPFAM" id="SSF48726">
    <property type="entry name" value="Immunoglobulin"/>
    <property type="match status" value="2"/>
</dbReference>
<keyword evidence="3 9" id="KW-0812">Transmembrane</keyword>
<sequence>MVFSNVIADITFPRRPSVFSQSCCEVSASLTDVGGLAVGTIDLINRSLSVPRFVFVFNVAPYLLEKDGNKRKIIKVTSGENVKLSCPIRTSGQSTKIQYFWHKNYKRFAFFQREVEGNRKIPLEIKGVKREDKGWYTCVAVNNCGHKSYKMLLLVKAAPQFRVSQDGTGQKAIAVIIGNSVTLDCSADGYPRPTTTSYKDGILFKERKSGKKIRWRKKIRRVPQISIIWEQRGTIYAGTDLQLYCTVLSLKDIETKFRWYFSNSFFQDEDNQGTLINRTLFKSHLETSPNSDSSRLKWKLVLNLKNLSVADTGSYSCQAENFAGTDQRETYLNVTTRLITPSKGKKRLSEHAGAKGLRYIRKLLEDSLLKELGNDREWIGSTEVSILSGRYGISKRFLPCSPCIVGCVTGALSFQGCEISNTGVMGYPKNRSQRNSGNRVPALFLMEPQNYFYIYSLLGTPSSCDLSGTVCGFTQDSTHDKIEESYSTRDPRGTLSTEKEYLFDPTGNGKKTYDALVPGIVSASVLITVAVLIVIYWRRHSRIKRSLKLSILLSKHKFEYDAFVIFSSQDSEWVIKTLIPTLEEKHHFKCCVHYRDFVVGVPFRENMVNSVYKSRKTIAVMSKNFFNSNYCGSEMEYALHRLMERKDDSVVVIIIDDVDRGKLPKELRKRSYIDYQKNVEKDHWERKLVNCLKIPNNQPEEQIL</sequence>
<evidence type="ECO:0000259" key="11">
    <source>
        <dbReference type="PROSITE" id="PS50835"/>
    </source>
</evidence>
<feature type="domain" description="Ig-like" evidence="11">
    <location>
        <begin position="61"/>
        <end position="143"/>
    </location>
</feature>
<dbReference type="GO" id="GO:0002224">
    <property type="term" value="P:toll-like receptor signaling pathway"/>
    <property type="evidence" value="ECO:0007669"/>
    <property type="project" value="TreeGrafter"/>
</dbReference>
<dbReference type="STRING" id="50429.A0A2B4S4K8"/>
<dbReference type="Proteomes" id="UP000225706">
    <property type="component" value="Unassembled WGS sequence"/>
</dbReference>
<accession>A0A2B4S4K8</accession>
<evidence type="ECO:0000256" key="4">
    <source>
        <dbReference type="ARBA" id="ARBA00022729"/>
    </source>
</evidence>
<dbReference type="GO" id="GO:0005886">
    <property type="term" value="C:plasma membrane"/>
    <property type="evidence" value="ECO:0007669"/>
    <property type="project" value="TreeGrafter"/>
</dbReference>
<dbReference type="InterPro" id="IPR035897">
    <property type="entry name" value="Toll_tir_struct_dom_sf"/>
</dbReference>
<keyword evidence="6 9" id="KW-1133">Transmembrane helix</keyword>
<feature type="transmembrane region" description="Helical" evidence="9">
    <location>
        <begin position="515"/>
        <end position="537"/>
    </location>
</feature>
<keyword evidence="8 9" id="KW-0472">Membrane</keyword>
<evidence type="ECO:0000256" key="6">
    <source>
        <dbReference type="ARBA" id="ARBA00022989"/>
    </source>
</evidence>
<evidence type="ECO:0000256" key="9">
    <source>
        <dbReference type="SAM" id="Phobius"/>
    </source>
</evidence>
<dbReference type="Gene3D" id="2.60.40.10">
    <property type="entry name" value="Immunoglobulins"/>
    <property type="match status" value="3"/>
</dbReference>
<dbReference type="PANTHER" id="PTHR24365">
    <property type="entry name" value="TOLL-LIKE RECEPTOR"/>
    <property type="match status" value="1"/>
</dbReference>
<dbReference type="Pfam" id="PF07686">
    <property type="entry name" value="V-set"/>
    <property type="match status" value="1"/>
</dbReference>
<keyword evidence="5" id="KW-0378">Hydrolase</keyword>
<evidence type="ECO:0000256" key="5">
    <source>
        <dbReference type="ARBA" id="ARBA00022801"/>
    </source>
</evidence>
<comment type="caution">
    <text evidence="12">The sequence shown here is derived from an EMBL/GenBank/DDBJ whole genome shotgun (WGS) entry which is preliminary data.</text>
</comment>
<evidence type="ECO:0000259" key="10">
    <source>
        <dbReference type="PROSITE" id="PS50104"/>
    </source>
</evidence>
<proteinExistence type="inferred from homology"/>
<dbReference type="SMART" id="SM00408">
    <property type="entry name" value="IGc2"/>
    <property type="match status" value="2"/>
</dbReference>
<dbReference type="GO" id="GO:0016787">
    <property type="term" value="F:hydrolase activity"/>
    <property type="evidence" value="ECO:0007669"/>
    <property type="project" value="UniProtKB-KW"/>
</dbReference>
<dbReference type="EMBL" id="LSMT01000179">
    <property type="protein sequence ID" value="PFX24336.1"/>
    <property type="molecule type" value="Genomic_DNA"/>
</dbReference>
<evidence type="ECO:0000256" key="7">
    <source>
        <dbReference type="ARBA" id="ARBA00023027"/>
    </source>
</evidence>
<dbReference type="InterPro" id="IPR000157">
    <property type="entry name" value="TIR_dom"/>
</dbReference>
<dbReference type="OrthoDB" id="5949550at2759"/>
<comment type="subcellular location">
    <subcellularLocation>
        <location evidence="1">Membrane</location>
    </subcellularLocation>
</comment>
<evidence type="ECO:0000256" key="1">
    <source>
        <dbReference type="ARBA" id="ARBA00004370"/>
    </source>
</evidence>
<dbReference type="InterPro" id="IPR013106">
    <property type="entry name" value="Ig_V-set"/>
</dbReference>
<organism evidence="12 13">
    <name type="scientific">Stylophora pistillata</name>
    <name type="common">Smooth cauliflower coral</name>
    <dbReference type="NCBI Taxonomy" id="50429"/>
    <lineage>
        <taxon>Eukaryota</taxon>
        <taxon>Metazoa</taxon>
        <taxon>Cnidaria</taxon>
        <taxon>Anthozoa</taxon>
        <taxon>Hexacorallia</taxon>
        <taxon>Scleractinia</taxon>
        <taxon>Astrocoeniina</taxon>
        <taxon>Pocilloporidae</taxon>
        <taxon>Stylophora</taxon>
    </lineage>
</organism>
<dbReference type="PROSITE" id="PS50835">
    <property type="entry name" value="IG_LIKE"/>
    <property type="match status" value="2"/>
</dbReference>
<dbReference type="PROSITE" id="PS50104">
    <property type="entry name" value="TIR"/>
    <property type="match status" value="1"/>
</dbReference>
<evidence type="ECO:0000256" key="3">
    <source>
        <dbReference type="ARBA" id="ARBA00022692"/>
    </source>
</evidence>
<keyword evidence="7" id="KW-0520">NAD</keyword>
<evidence type="ECO:0000313" key="13">
    <source>
        <dbReference type="Proteomes" id="UP000225706"/>
    </source>
</evidence>
<comment type="similarity">
    <text evidence="2">Belongs to the interleukin-1 receptor family.</text>
</comment>
<dbReference type="SMART" id="SM00255">
    <property type="entry name" value="TIR"/>
    <property type="match status" value="1"/>
</dbReference>
<keyword evidence="12" id="KW-0675">Receptor</keyword>
<feature type="domain" description="Ig-like" evidence="11">
    <location>
        <begin position="223"/>
        <end position="335"/>
    </location>
</feature>
<dbReference type="InterPro" id="IPR003599">
    <property type="entry name" value="Ig_sub"/>
</dbReference>
<feature type="domain" description="TIR" evidence="10">
    <location>
        <begin position="558"/>
        <end position="692"/>
    </location>
</feature>
<dbReference type="Pfam" id="PF13676">
    <property type="entry name" value="TIR_2"/>
    <property type="match status" value="1"/>
</dbReference>
<reference evidence="13" key="1">
    <citation type="journal article" date="2017" name="bioRxiv">
        <title>Comparative analysis of the genomes of Stylophora pistillata and Acropora digitifera provides evidence for extensive differences between species of corals.</title>
        <authorList>
            <person name="Voolstra C.R."/>
            <person name="Li Y."/>
            <person name="Liew Y.J."/>
            <person name="Baumgarten S."/>
            <person name="Zoccola D."/>
            <person name="Flot J.-F."/>
            <person name="Tambutte S."/>
            <person name="Allemand D."/>
            <person name="Aranda M."/>
        </authorList>
    </citation>
    <scope>NUCLEOTIDE SEQUENCE [LARGE SCALE GENOMIC DNA]</scope>
</reference>
<dbReference type="InterPro" id="IPR036179">
    <property type="entry name" value="Ig-like_dom_sf"/>
</dbReference>
<name>A0A2B4S4K8_STYPI</name>
<dbReference type="InterPro" id="IPR013783">
    <property type="entry name" value="Ig-like_fold"/>
</dbReference>
<dbReference type="Pfam" id="PF13927">
    <property type="entry name" value="Ig_3"/>
    <property type="match status" value="1"/>
</dbReference>
<evidence type="ECO:0000256" key="8">
    <source>
        <dbReference type="ARBA" id="ARBA00023136"/>
    </source>
</evidence>
<dbReference type="Gene3D" id="3.40.50.10140">
    <property type="entry name" value="Toll/interleukin-1 receptor homology (TIR) domain"/>
    <property type="match status" value="1"/>
</dbReference>
<dbReference type="SMART" id="SM00409">
    <property type="entry name" value="IG"/>
    <property type="match status" value="2"/>
</dbReference>
<dbReference type="InterPro" id="IPR007110">
    <property type="entry name" value="Ig-like_dom"/>
</dbReference>
<evidence type="ECO:0000256" key="2">
    <source>
        <dbReference type="ARBA" id="ARBA00009752"/>
    </source>
</evidence>
<dbReference type="SUPFAM" id="SSF52200">
    <property type="entry name" value="Toll/Interleukin receptor TIR domain"/>
    <property type="match status" value="1"/>
</dbReference>
<dbReference type="GO" id="GO:0038023">
    <property type="term" value="F:signaling receptor activity"/>
    <property type="evidence" value="ECO:0007669"/>
    <property type="project" value="TreeGrafter"/>
</dbReference>